<dbReference type="Gene3D" id="3.90.550.10">
    <property type="entry name" value="Spore Coat Polysaccharide Biosynthesis Protein SpsA, Chain A"/>
    <property type="match status" value="1"/>
</dbReference>
<proteinExistence type="predicted"/>
<evidence type="ECO:0000313" key="3">
    <source>
        <dbReference type="Proteomes" id="UP000198931"/>
    </source>
</evidence>
<dbReference type="Pfam" id="PF00535">
    <property type="entry name" value="Glycos_transf_2"/>
    <property type="match status" value="1"/>
</dbReference>
<reference evidence="2 3" key="1">
    <citation type="submission" date="2016-10" db="EMBL/GenBank/DDBJ databases">
        <authorList>
            <person name="de Groot N.N."/>
        </authorList>
    </citation>
    <scope>NUCLEOTIDE SEQUENCE [LARGE SCALE GENOMIC DNA]</scope>
    <source>
        <strain evidence="2 3">DSM 26000</strain>
    </source>
</reference>
<sequence length="269" mass="31330">MKKFSLLIAHFCNYDFFVECYESIKSQTFQDFEVILVDDCSTDDSLEKIKILTKDDSRIKIFKNETNKGVGFTKRKCVEMAQGEICGFLDPDDALRNDALEISLKQYSDSKIIATHSQIMMCDQKLSPLNLFKNTKAVKANNSKFFNINFEVNHFFTFKRSIYLETSGINENLTSAVDQDLYLKIYDKGILKYIEEPIYLYRKHESGVSQDKSKKSKLVSNWNIVLKDTLKRRNISTLYGKKVNEIEDLATFIYKKQNSYLAKFLKKFS</sequence>
<dbReference type="InterPro" id="IPR029044">
    <property type="entry name" value="Nucleotide-diphossugar_trans"/>
</dbReference>
<dbReference type="AlphaFoldDB" id="A0A1I3GMS3"/>
<dbReference type="CDD" id="cd00761">
    <property type="entry name" value="Glyco_tranf_GTA_type"/>
    <property type="match status" value="1"/>
</dbReference>
<evidence type="ECO:0000313" key="2">
    <source>
        <dbReference type="EMBL" id="SFI24562.1"/>
    </source>
</evidence>
<dbReference type="STRING" id="1125876.SAMN05443292_1920"/>
<dbReference type="RefSeq" id="WP_090080024.1">
    <property type="nucleotide sequence ID" value="NZ_FOQT01000003.1"/>
</dbReference>
<keyword evidence="2" id="KW-0808">Transferase</keyword>
<feature type="domain" description="Glycosyltransferase 2-like" evidence="1">
    <location>
        <begin position="8"/>
        <end position="163"/>
    </location>
</feature>
<dbReference type="OrthoDB" id="635429at2"/>
<protein>
    <submittedName>
        <fullName evidence="2">Glycosyltransferase involved in cell wall bisynthesis</fullName>
    </submittedName>
</protein>
<dbReference type="InterPro" id="IPR001173">
    <property type="entry name" value="Glyco_trans_2-like"/>
</dbReference>
<dbReference type="EMBL" id="FOQT01000003">
    <property type="protein sequence ID" value="SFI24562.1"/>
    <property type="molecule type" value="Genomic_DNA"/>
</dbReference>
<evidence type="ECO:0000259" key="1">
    <source>
        <dbReference type="Pfam" id="PF00535"/>
    </source>
</evidence>
<dbReference type="PANTHER" id="PTHR22916:SF3">
    <property type="entry name" value="UDP-GLCNAC:BETAGAL BETA-1,3-N-ACETYLGLUCOSAMINYLTRANSFERASE-LIKE PROTEIN 1"/>
    <property type="match status" value="1"/>
</dbReference>
<dbReference type="SUPFAM" id="SSF53448">
    <property type="entry name" value="Nucleotide-diphospho-sugar transferases"/>
    <property type="match status" value="1"/>
</dbReference>
<keyword evidence="3" id="KW-1185">Reference proteome</keyword>
<accession>A0A1I3GMS3</accession>
<dbReference type="Proteomes" id="UP000198931">
    <property type="component" value="Unassembled WGS sequence"/>
</dbReference>
<gene>
    <name evidence="2" type="ORF">SAMN05443292_1920</name>
</gene>
<name>A0A1I3GMS3_9FLAO</name>
<dbReference type="GO" id="GO:0016758">
    <property type="term" value="F:hexosyltransferase activity"/>
    <property type="evidence" value="ECO:0007669"/>
    <property type="project" value="UniProtKB-ARBA"/>
</dbReference>
<dbReference type="PANTHER" id="PTHR22916">
    <property type="entry name" value="GLYCOSYLTRANSFERASE"/>
    <property type="match status" value="1"/>
</dbReference>
<organism evidence="2 3">
    <name type="scientific">Halpernia frigidisoli</name>
    <dbReference type="NCBI Taxonomy" id="1125876"/>
    <lineage>
        <taxon>Bacteria</taxon>
        <taxon>Pseudomonadati</taxon>
        <taxon>Bacteroidota</taxon>
        <taxon>Flavobacteriia</taxon>
        <taxon>Flavobacteriales</taxon>
        <taxon>Weeksellaceae</taxon>
        <taxon>Chryseobacterium group</taxon>
        <taxon>Halpernia</taxon>
    </lineage>
</organism>